<feature type="region of interest" description="Disordered" evidence="1">
    <location>
        <begin position="1"/>
        <end position="24"/>
    </location>
</feature>
<dbReference type="Proteomes" id="UP000029055">
    <property type="component" value="Unassembled WGS sequence"/>
</dbReference>
<proteinExistence type="predicted"/>
<evidence type="ECO:0000313" key="2">
    <source>
        <dbReference type="EMBL" id="KFJ02451.1"/>
    </source>
</evidence>
<accession>A0A087E3V0</accession>
<keyword evidence="3" id="KW-1185">Reference proteome</keyword>
<gene>
    <name evidence="2" type="ORF">BISU_1650</name>
</gene>
<name>A0A087E3V0_9BIFI</name>
<dbReference type="EMBL" id="JGZR01000008">
    <property type="protein sequence ID" value="KFJ02451.1"/>
    <property type="molecule type" value="Genomic_DNA"/>
</dbReference>
<dbReference type="STRING" id="77635.BISU_1650"/>
<reference evidence="2 3" key="1">
    <citation type="submission" date="2014-03" db="EMBL/GenBank/DDBJ databases">
        <title>Genomics of Bifidobacteria.</title>
        <authorList>
            <person name="Ventura M."/>
            <person name="Milani C."/>
            <person name="Lugli G.A."/>
        </authorList>
    </citation>
    <scope>NUCLEOTIDE SEQUENCE [LARGE SCALE GENOMIC DNA]</scope>
    <source>
        <strain evidence="2 3">LMG 11597</strain>
    </source>
</reference>
<protein>
    <submittedName>
        <fullName evidence="2">Uncharacterized protein</fullName>
    </submittedName>
</protein>
<comment type="caution">
    <text evidence="2">The sequence shown here is derived from an EMBL/GenBank/DDBJ whole genome shotgun (WGS) entry which is preliminary data.</text>
</comment>
<evidence type="ECO:0000256" key="1">
    <source>
        <dbReference type="SAM" id="MobiDB-lite"/>
    </source>
</evidence>
<organism evidence="2 3">
    <name type="scientific">Bifidobacterium subtile</name>
    <dbReference type="NCBI Taxonomy" id="77635"/>
    <lineage>
        <taxon>Bacteria</taxon>
        <taxon>Bacillati</taxon>
        <taxon>Actinomycetota</taxon>
        <taxon>Actinomycetes</taxon>
        <taxon>Bifidobacteriales</taxon>
        <taxon>Bifidobacteriaceae</taxon>
        <taxon>Bifidobacterium</taxon>
    </lineage>
</organism>
<evidence type="ECO:0000313" key="3">
    <source>
        <dbReference type="Proteomes" id="UP000029055"/>
    </source>
</evidence>
<sequence length="63" mass="6762">MNDTDEKHMHSRHCPFRPGEASNGGVATIPAIATARAAAITAMQPETVLAESINCRQNDAKEQ</sequence>
<dbReference type="AlphaFoldDB" id="A0A087E3V0"/>